<dbReference type="EMBL" id="SHLA01000001">
    <property type="protein sequence ID" value="RZU60607.1"/>
    <property type="molecule type" value="Genomic_DNA"/>
</dbReference>
<evidence type="ECO:0000259" key="3">
    <source>
        <dbReference type="Pfam" id="PF20058"/>
    </source>
</evidence>
<reference evidence="4 5" key="1">
    <citation type="submission" date="2019-02" db="EMBL/GenBank/DDBJ databases">
        <title>Sequencing the genomes of 1000 actinobacteria strains.</title>
        <authorList>
            <person name="Klenk H.-P."/>
        </authorList>
    </citation>
    <scope>NUCLEOTIDE SEQUENCE [LARGE SCALE GENOMIC DNA]</scope>
    <source>
        <strain evidence="4 5">DSM 17364</strain>
    </source>
</reference>
<comment type="caution">
    <text evidence="4">The sequence shown here is derived from an EMBL/GenBank/DDBJ whole genome shotgun (WGS) entry which is preliminary data.</text>
</comment>
<organism evidence="4 5">
    <name type="scientific">Zhihengliuella halotolerans</name>
    <dbReference type="NCBI Taxonomy" id="370736"/>
    <lineage>
        <taxon>Bacteria</taxon>
        <taxon>Bacillati</taxon>
        <taxon>Actinomycetota</taxon>
        <taxon>Actinomycetes</taxon>
        <taxon>Micrococcales</taxon>
        <taxon>Micrococcaceae</taxon>
        <taxon>Zhihengliuella</taxon>
    </lineage>
</organism>
<dbReference type="SUPFAM" id="SSF53448">
    <property type="entry name" value="Nucleotide-diphospho-sugar transferases"/>
    <property type="match status" value="1"/>
</dbReference>
<sequence>MERILEHRSGLRAAIVLAGGRGSRLGGADKATLELDGVSLLERAILTLAFTPAGEEENPGAEVIAVVGPESLRGRVQELAAECGIPIVLTREEPAFAGPAAAVAAGLAALDGVAPDAGGKCFVLAVDYARPGRIVPILRRAAGAAGPRFAGRARPAAGLETAGAWVPQDGSGRDQPLASVWDLAGLRRAVSGLRDEGRVANASMKQLLARVVVSRTTMADLPGHVTADLFADVDTWDDAAHAGITLPTVSEQKPHLEGHMAVEKPLESGGSEHPELDAWARELMVAYGLEDAPVDVERILSLAGEAAHSIVRPAAPLTTWIAGYAAGLAAARSESGGENAAAEADALARRVIADRTDG</sequence>
<dbReference type="Proteomes" id="UP000292685">
    <property type="component" value="Unassembled WGS sequence"/>
</dbReference>
<accession>A0A4Q8A959</accession>
<protein>
    <submittedName>
        <fullName evidence="4">Molybdopterin-guanine dinucleotide biosynthesis protein A</fullName>
    </submittedName>
</protein>
<evidence type="ECO:0000313" key="5">
    <source>
        <dbReference type="Proteomes" id="UP000292685"/>
    </source>
</evidence>
<dbReference type="GO" id="GO:0016779">
    <property type="term" value="F:nucleotidyltransferase activity"/>
    <property type="evidence" value="ECO:0007669"/>
    <property type="project" value="UniProtKB-ARBA"/>
</dbReference>
<evidence type="ECO:0000313" key="4">
    <source>
        <dbReference type="EMBL" id="RZU60607.1"/>
    </source>
</evidence>
<feature type="domain" description="MobA-like NTP transferase" evidence="2">
    <location>
        <begin position="14"/>
        <end position="198"/>
    </location>
</feature>
<keyword evidence="5" id="KW-1185">Reference proteome</keyword>
<dbReference type="InterPro" id="IPR029044">
    <property type="entry name" value="Nucleotide-diphossugar_trans"/>
</dbReference>
<gene>
    <name evidence="4" type="ORF">EV380_0150</name>
</gene>
<dbReference type="InterPro" id="IPR025877">
    <property type="entry name" value="MobA-like_NTP_Trfase"/>
</dbReference>
<proteinExistence type="predicted"/>
<dbReference type="RefSeq" id="WP_130448647.1">
    <property type="nucleotide sequence ID" value="NZ_SHLA01000001.1"/>
</dbReference>
<dbReference type="AlphaFoldDB" id="A0A4Q8A959"/>
<feature type="domain" description="DUF6457" evidence="3">
    <location>
        <begin position="272"/>
        <end position="351"/>
    </location>
</feature>
<evidence type="ECO:0000256" key="1">
    <source>
        <dbReference type="ARBA" id="ARBA00022679"/>
    </source>
</evidence>
<dbReference type="OrthoDB" id="4408226at2"/>
<dbReference type="Pfam" id="PF20058">
    <property type="entry name" value="DUF6457"/>
    <property type="match status" value="1"/>
</dbReference>
<dbReference type="PANTHER" id="PTHR19136:SF81">
    <property type="entry name" value="MOLYBDENUM COFACTOR GUANYLYLTRANSFERASE"/>
    <property type="match status" value="1"/>
</dbReference>
<keyword evidence="1" id="KW-0808">Transferase</keyword>
<name>A0A4Q8A959_9MICC</name>
<dbReference type="InterPro" id="IPR045598">
    <property type="entry name" value="DUF6457"/>
</dbReference>
<dbReference type="Pfam" id="PF12804">
    <property type="entry name" value="NTP_transf_3"/>
    <property type="match status" value="1"/>
</dbReference>
<evidence type="ECO:0000259" key="2">
    <source>
        <dbReference type="Pfam" id="PF12804"/>
    </source>
</evidence>
<dbReference type="PANTHER" id="PTHR19136">
    <property type="entry name" value="MOLYBDENUM COFACTOR GUANYLYLTRANSFERASE"/>
    <property type="match status" value="1"/>
</dbReference>
<dbReference type="Gene3D" id="3.90.550.10">
    <property type="entry name" value="Spore Coat Polysaccharide Biosynthesis Protein SpsA, Chain A"/>
    <property type="match status" value="1"/>
</dbReference>